<evidence type="ECO:0000256" key="7">
    <source>
        <dbReference type="SAM" id="Phobius"/>
    </source>
</evidence>
<dbReference type="EMBL" id="KQ242444">
    <property type="protein sequence ID" value="KNC78678.1"/>
    <property type="molecule type" value="Genomic_DNA"/>
</dbReference>
<dbReference type="Proteomes" id="UP000054560">
    <property type="component" value="Unassembled WGS sequence"/>
</dbReference>
<feature type="transmembrane region" description="Helical" evidence="7">
    <location>
        <begin position="31"/>
        <end position="52"/>
    </location>
</feature>
<evidence type="ECO:0000256" key="4">
    <source>
        <dbReference type="ARBA" id="ARBA00023136"/>
    </source>
</evidence>
<reference evidence="8 9" key="1">
    <citation type="submission" date="2011-02" db="EMBL/GenBank/DDBJ databases">
        <title>The Genome Sequence of Sphaeroforma arctica JP610.</title>
        <authorList>
            <consortium name="The Broad Institute Genome Sequencing Platform"/>
            <person name="Russ C."/>
            <person name="Cuomo C."/>
            <person name="Young S.K."/>
            <person name="Zeng Q."/>
            <person name="Gargeya S."/>
            <person name="Alvarado L."/>
            <person name="Berlin A."/>
            <person name="Chapman S.B."/>
            <person name="Chen Z."/>
            <person name="Freedman E."/>
            <person name="Gellesch M."/>
            <person name="Goldberg J."/>
            <person name="Griggs A."/>
            <person name="Gujja S."/>
            <person name="Heilman E."/>
            <person name="Heiman D."/>
            <person name="Howarth C."/>
            <person name="Mehta T."/>
            <person name="Neiman D."/>
            <person name="Pearson M."/>
            <person name="Roberts A."/>
            <person name="Saif S."/>
            <person name="Shea T."/>
            <person name="Shenoy N."/>
            <person name="Sisk P."/>
            <person name="Stolte C."/>
            <person name="Sykes S."/>
            <person name="White J."/>
            <person name="Yandava C."/>
            <person name="Burger G."/>
            <person name="Gray M.W."/>
            <person name="Holland P.W.H."/>
            <person name="King N."/>
            <person name="Lang F.B.F."/>
            <person name="Roger A.J."/>
            <person name="Ruiz-Trillo I."/>
            <person name="Haas B."/>
            <person name="Nusbaum C."/>
            <person name="Birren B."/>
        </authorList>
    </citation>
    <scope>NUCLEOTIDE SEQUENCE [LARGE SCALE GENOMIC DNA]</scope>
    <source>
        <strain evidence="8 9">JP610</strain>
    </source>
</reference>
<evidence type="ECO:0000256" key="6">
    <source>
        <dbReference type="SAM" id="MobiDB-lite"/>
    </source>
</evidence>
<keyword evidence="9" id="KW-1185">Reference proteome</keyword>
<dbReference type="RefSeq" id="XP_014152580.1">
    <property type="nucleotide sequence ID" value="XM_014297105.1"/>
</dbReference>
<dbReference type="Pfam" id="PF09446">
    <property type="entry name" value="VMA21"/>
    <property type="match status" value="1"/>
</dbReference>
<evidence type="ECO:0000256" key="2">
    <source>
        <dbReference type="ARBA" id="ARBA00022824"/>
    </source>
</evidence>
<accession>A0A0L0FRU1</accession>
<dbReference type="AlphaFoldDB" id="A0A0L0FRU1"/>
<proteinExistence type="predicted"/>
<evidence type="ECO:0000256" key="1">
    <source>
        <dbReference type="ARBA" id="ARBA00022692"/>
    </source>
</evidence>
<evidence type="ECO:0000313" key="8">
    <source>
        <dbReference type="EMBL" id="KNC78678.1"/>
    </source>
</evidence>
<keyword evidence="2" id="KW-0256">Endoplasmic reticulum</keyword>
<gene>
    <name evidence="8" type="ORF">SARC_08903</name>
</gene>
<evidence type="ECO:0000256" key="5">
    <source>
        <dbReference type="ARBA" id="ARBA00023329"/>
    </source>
</evidence>
<organism evidence="8 9">
    <name type="scientific">Sphaeroforma arctica JP610</name>
    <dbReference type="NCBI Taxonomy" id="667725"/>
    <lineage>
        <taxon>Eukaryota</taxon>
        <taxon>Ichthyosporea</taxon>
        <taxon>Ichthyophonida</taxon>
        <taxon>Sphaeroforma</taxon>
    </lineage>
</organism>
<dbReference type="OrthoDB" id="160405at2759"/>
<keyword evidence="4 7" id="KW-0472">Membrane</keyword>
<keyword evidence="3 7" id="KW-1133">Transmembrane helix</keyword>
<protein>
    <submittedName>
        <fullName evidence="8">Uncharacterized protein</fullName>
    </submittedName>
</protein>
<evidence type="ECO:0000313" key="9">
    <source>
        <dbReference type="Proteomes" id="UP000054560"/>
    </source>
</evidence>
<keyword evidence="1 7" id="KW-0812">Transmembrane</keyword>
<sequence>MLGPVVAYFAVKNYYEAEMNGYFGDTKPEHVGAGAAVITVHVVLAAFIYVAWNEDSDEGDAALKGWVHPEIQKKLDELDRVHKEQFEQEIQGKKAGKGIVEPESTDEKEESTPGAEGSASAHDDNKKTQ</sequence>
<dbReference type="GeneID" id="25909407"/>
<dbReference type="GO" id="GO:0031410">
    <property type="term" value="C:cytoplasmic vesicle"/>
    <property type="evidence" value="ECO:0007669"/>
    <property type="project" value="UniProtKB-KW"/>
</dbReference>
<feature type="region of interest" description="Disordered" evidence="6">
    <location>
        <begin position="86"/>
        <end position="129"/>
    </location>
</feature>
<dbReference type="GO" id="GO:0070072">
    <property type="term" value="P:vacuolar proton-transporting V-type ATPase complex assembly"/>
    <property type="evidence" value="ECO:0007669"/>
    <property type="project" value="InterPro"/>
</dbReference>
<keyword evidence="5" id="KW-0968">Cytoplasmic vesicle</keyword>
<evidence type="ECO:0000256" key="3">
    <source>
        <dbReference type="ARBA" id="ARBA00022989"/>
    </source>
</evidence>
<dbReference type="InterPro" id="IPR019013">
    <property type="entry name" value="Vma21"/>
</dbReference>
<name>A0A0L0FRU1_9EUKA</name>